<name>A0A5M6I3U6_9HYPH</name>
<dbReference type="Pfam" id="PF10098">
    <property type="entry name" value="DUF2336"/>
    <property type="match status" value="1"/>
</dbReference>
<protein>
    <submittedName>
        <fullName evidence="1">DUF2336 domain-containing protein</fullName>
    </submittedName>
</protein>
<dbReference type="Proteomes" id="UP000323886">
    <property type="component" value="Unassembled WGS sequence"/>
</dbReference>
<gene>
    <name evidence="1" type="ORF">F1193_03365</name>
</gene>
<dbReference type="RefSeq" id="WP_150096256.1">
    <property type="nucleotide sequence ID" value="NZ_VWPL01000004.1"/>
</dbReference>
<dbReference type="EMBL" id="VWPL01000004">
    <property type="protein sequence ID" value="KAA5602886.1"/>
    <property type="molecule type" value="Genomic_DNA"/>
</dbReference>
<dbReference type="InterPro" id="IPR019285">
    <property type="entry name" value="DUF2336"/>
</dbReference>
<evidence type="ECO:0000313" key="1">
    <source>
        <dbReference type="EMBL" id="KAA5602886.1"/>
    </source>
</evidence>
<dbReference type="OrthoDB" id="7888976at2"/>
<organism evidence="1 2">
    <name type="scientific">Blastochloris sulfoviridis</name>
    <dbReference type="NCBI Taxonomy" id="50712"/>
    <lineage>
        <taxon>Bacteria</taxon>
        <taxon>Pseudomonadati</taxon>
        <taxon>Pseudomonadota</taxon>
        <taxon>Alphaproteobacteria</taxon>
        <taxon>Hyphomicrobiales</taxon>
        <taxon>Blastochloridaceae</taxon>
        <taxon>Blastochloris</taxon>
    </lineage>
</organism>
<keyword evidence="2" id="KW-1185">Reference proteome</keyword>
<proteinExistence type="predicted"/>
<evidence type="ECO:0000313" key="2">
    <source>
        <dbReference type="Proteomes" id="UP000323886"/>
    </source>
</evidence>
<reference evidence="1 2" key="1">
    <citation type="submission" date="2019-09" db="EMBL/GenBank/DDBJ databases">
        <title>Draft Whole-Genome sequence of Blastochloris sulfoviridis DSM 729.</title>
        <authorList>
            <person name="Meyer T.E."/>
            <person name="Kyndt J.A."/>
        </authorList>
    </citation>
    <scope>NUCLEOTIDE SEQUENCE [LARGE SCALE GENOMIC DNA]</scope>
    <source>
        <strain evidence="1 2">DSM 729</strain>
    </source>
</reference>
<comment type="caution">
    <text evidence="1">The sequence shown here is derived from an EMBL/GenBank/DDBJ whole genome shotgun (WGS) entry which is preliminary data.</text>
</comment>
<dbReference type="AlphaFoldDB" id="A0A5M6I3U6"/>
<sequence>MSLSLSLSAAKAPLLADLDTVLTRSSHSQRVDALRSVTDLFISSEPSLTDAQAALFNSVFQRLVSNIEAAARVELSERIARLPQAPHGVVRGLALDPDIHVAQPVLRHSQVLRDEDLVCVVESHGREHMLAIAQRETLGATVTDALVKHGDNEVIRIVAANDGAKFSRAGFHRLIDRSKGDSDLQEVIGTRPDLPDDCYPALLAQATEAVVRKLNAARCFHDPSRIRRAAHDAADRFAALLLDEDSDLAQAMVEVQALRDCGRLDERQLRDFARRRQAAHVLATISLMCDLGLAVAKRLFELDTVDPLVVVAKANGISWLALRDVLRARDDRGTTEAALAQAFDAYTKMTRETAGRIIRFWQVRDPSVRPPAAA</sequence>
<accession>A0A5M6I3U6</accession>